<dbReference type="EMBL" id="CAJNOQ010002059">
    <property type="protein sequence ID" value="CAF0936118.1"/>
    <property type="molecule type" value="Genomic_DNA"/>
</dbReference>
<evidence type="ECO:0000313" key="11">
    <source>
        <dbReference type="EMBL" id="CAF3713294.1"/>
    </source>
</evidence>
<feature type="transmembrane region" description="Helical" evidence="7">
    <location>
        <begin position="178"/>
        <end position="211"/>
    </location>
</feature>
<keyword evidence="2 7" id="KW-0808">Transferase</keyword>
<feature type="domain" description="Palmitoyltransferase DHHC" evidence="9">
    <location>
        <begin position="93"/>
        <end position="226"/>
    </location>
</feature>
<dbReference type="InterPro" id="IPR039859">
    <property type="entry name" value="PFA4/ZDH16/20/ERF2-like"/>
</dbReference>
<comment type="domain">
    <text evidence="7">The DHHC domain is required for palmitoyltransferase activity.</text>
</comment>
<dbReference type="Pfam" id="PF01529">
    <property type="entry name" value="DHHC"/>
    <property type="match status" value="1"/>
</dbReference>
<dbReference type="EC" id="2.3.1.225" evidence="7"/>
<evidence type="ECO:0000256" key="5">
    <source>
        <dbReference type="ARBA" id="ARBA00023136"/>
    </source>
</evidence>
<organism evidence="10 12">
    <name type="scientific">Didymodactylos carnosus</name>
    <dbReference type="NCBI Taxonomy" id="1234261"/>
    <lineage>
        <taxon>Eukaryota</taxon>
        <taxon>Metazoa</taxon>
        <taxon>Spiralia</taxon>
        <taxon>Gnathifera</taxon>
        <taxon>Rotifera</taxon>
        <taxon>Eurotatoria</taxon>
        <taxon>Bdelloidea</taxon>
        <taxon>Philodinida</taxon>
        <taxon>Philodinidae</taxon>
        <taxon>Didymodactylos</taxon>
    </lineage>
</organism>
<keyword evidence="6 7" id="KW-0012">Acyltransferase</keyword>
<dbReference type="GO" id="GO:0016020">
    <property type="term" value="C:membrane"/>
    <property type="evidence" value="ECO:0007669"/>
    <property type="project" value="UniProtKB-SubCell"/>
</dbReference>
<dbReference type="GO" id="GO:0019706">
    <property type="term" value="F:protein-cysteine S-palmitoyltransferase activity"/>
    <property type="evidence" value="ECO:0007669"/>
    <property type="project" value="UniProtKB-EC"/>
</dbReference>
<feature type="transmembrane region" description="Helical" evidence="7">
    <location>
        <begin position="47"/>
        <end position="68"/>
    </location>
</feature>
<proteinExistence type="inferred from homology"/>
<comment type="catalytic activity">
    <reaction evidence="7">
        <text>L-cysteinyl-[protein] + hexadecanoyl-CoA = S-hexadecanoyl-L-cysteinyl-[protein] + CoA</text>
        <dbReference type="Rhea" id="RHEA:36683"/>
        <dbReference type="Rhea" id="RHEA-COMP:10131"/>
        <dbReference type="Rhea" id="RHEA-COMP:11032"/>
        <dbReference type="ChEBI" id="CHEBI:29950"/>
        <dbReference type="ChEBI" id="CHEBI:57287"/>
        <dbReference type="ChEBI" id="CHEBI:57379"/>
        <dbReference type="ChEBI" id="CHEBI:74151"/>
        <dbReference type="EC" id="2.3.1.225"/>
    </reaction>
</comment>
<evidence type="ECO:0000256" key="3">
    <source>
        <dbReference type="ARBA" id="ARBA00022692"/>
    </source>
</evidence>
<keyword evidence="4 7" id="KW-1133">Transmembrane helix</keyword>
<comment type="subcellular location">
    <subcellularLocation>
        <location evidence="1">Membrane</location>
        <topology evidence="1">Multi-pass membrane protein</topology>
    </subcellularLocation>
</comment>
<dbReference type="OrthoDB" id="331948at2759"/>
<dbReference type="AlphaFoldDB" id="A0A814C0R7"/>
<feature type="transmembrane region" description="Helical" evidence="7">
    <location>
        <begin position="142"/>
        <end position="166"/>
    </location>
</feature>
<dbReference type="Proteomes" id="UP000681722">
    <property type="component" value="Unassembled WGS sequence"/>
</dbReference>
<gene>
    <name evidence="10" type="ORF">GPM918_LOCUS10450</name>
    <name evidence="11" type="ORF">SRO942_LOCUS10451</name>
</gene>
<evidence type="ECO:0000259" key="9">
    <source>
        <dbReference type="Pfam" id="PF01529"/>
    </source>
</evidence>
<reference evidence="10" key="1">
    <citation type="submission" date="2021-02" db="EMBL/GenBank/DDBJ databases">
        <authorList>
            <person name="Nowell W R."/>
        </authorList>
    </citation>
    <scope>NUCLEOTIDE SEQUENCE</scope>
</reference>
<evidence type="ECO:0000256" key="7">
    <source>
        <dbReference type="RuleBase" id="RU079119"/>
    </source>
</evidence>
<feature type="region of interest" description="Disordered" evidence="8">
    <location>
        <begin position="420"/>
        <end position="456"/>
    </location>
</feature>
<dbReference type="InterPro" id="IPR001594">
    <property type="entry name" value="Palmitoyltrfase_DHHC"/>
</dbReference>
<keyword evidence="5 7" id="KW-0472">Membrane</keyword>
<keyword evidence="12" id="KW-1185">Reference proteome</keyword>
<evidence type="ECO:0000256" key="4">
    <source>
        <dbReference type="ARBA" id="ARBA00022989"/>
    </source>
</evidence>
<comment type="caution">
    <text evidence="10">The sequence shown here is derived from an EMBL/GenBank/DDBJ whole genome shotgun (WGS) entry which is preliminary data.</text>
</comment>
<comment type="similarity">
    <text evidence="7">Belongs to the DHHC palmitoyltransferase family.</text>
</comment>
<evidence type="ECO:0000256" key="6">
    <source>
        <dbReference type="ARBA" id="ARBA00023315"/>
    </source>
</evidence>
<feature type="transmembrane region" description="Helical" evidence="7">
    <location>
        <begin position="13"/>
        <end position="35"/>
    </location>
</feature>
<accession>A0A814C0R7</accession>
<keyword evidence="3 7" id="KW-0812">Transmembrane</keyword>
<dbReference type="EMBL" id="CAJOBC010002059">
    <property type="protein sequence ID" value="CAF3713294.1"/>
    <property type="molecule type" value="Genomic_DNA"/>
</dbReference>
<evidence type="ECO:0000256" key="8">
    <source>
        <dbReference type="SAM" id="MobiDB-lite"/>
    </source>
</evidence>
<evidence type="ECO:0000313" key="10">
    <source>
        <dbReference type="EMBL" id="CAF0936118.1"/>
    </source>
</evidence>
<evidence type="ECO:0000313" key="12">
    <source>
        <dbReference type="Proteomes" id="UP000663829"/>
    </source>
</evidence>
<protein>
    <recommendedName>
        <fullName evidence="7">Palmitoyltransferase</fullName>
        <ecNumber evidence="7">2.3.1.225</ecNumber>
    </recommendedName>
</protein>
<dbReference type="PROSITE" id="PS50216">
    <property type="entry name" value="DHHC"/>
    <property type="match status" value="1"/>
</dbReference>
<evidence type="ECO:0000256" key="2">
    <source>
        <dbReference type="ARBA" id="ARBA00022679"/>
    </source>
</evidence>
<evidence type="ECO:0000256" key="1">
    <source>
        <dbReference type="ARBA" id="ARBA00004141"/>
    </source>
</evidence>
<name>A0A814C0R7_9BILA</name>
<dbReference type="Proteomes" id="UP000663829">
    <property type="component" value="Unassembled WGS sequence"/>
</dbReference>
<dbReference type="PANTHER" id="PTHR12246">
    <property type="entry name" value="PALMITOYLTRANSFERASE ZDHHC16"/>
    <property type="match status" value="1"/>
</dbReference>
<sequence>MCWGTSSGRISQLAHYGPIGAIILIIWITVSAFNCLTKWYPPQSTDYLSIINFLIFWIHPCVIFYNYFCAIFRGPGFVSQNWIPANKEDIQYLQYCEICESYKAPRSHHCKKCQRCVLKLDHHCPWINTCVGHTNHASFCYFMFYAILGCIHGLLMLCPAVYRALFVRYYLYHRIKNVPIIIFSFWGLLSSILSIGLAIGVVVAVGFLLGVQCRNIIKNQTGIENWILRKAIDRSHRAEKKFIYPYDLGFKENVRHVFNWRNGFSSIGDGLVWTVRDGSDQYDLTREQLEQKAEKRMRTVRYDVIGDYNGFFFPIKYGFRTCICIPFTDEHRMKITRGDRVLVTRWETYWLYGERLISTKTADKLSSSTTTETKKKKRDRGWFPRCCIYEAFKMEDLWSGKIRPDSDMVLSESINFGPESFAPEGFDENDHDNNSEVLSTDMSSTTTSRKRTRKED</sequence>